<dbReference type="OMA" id="FFGMKKD"/>
<evidence type="ECO:0000259" key="14">
    <source>
        <dbReference type="PROSITE" id="PS51352"/>
    </source>
</evidence>
<evidence type="ECO:0000256" key="1">
    <source>
        <dbReference type="ARBA" id="ARBA00001182"/>
    </source>
</evidence>
<dbReference type="Pfam" id="PF00085">
    <property type="entry name" value="Thioredoxin"/>
    <property type="match status" value="2"/>
</dbReference>
<dbReference type="InterPro" id="IPR036249">
    <property type="entry name" value="Thioredoxin-like_sf"/>
</dbReference>
<dbReference type="FunCoup" id="G8Y1C1">
    <property type="interactions" value="1300"/>
</dbReference>
<protein>
    <recommendedName>
        <fullName evidence="4">protein disulfide-isomerase</fullName>
        <ecNumber evidence="4">5.3.4.1</ecNumber>
    </recommendedName>
</protein>
<comment type="catalytic activity">
    <reaction evidence="1">
        <text>Catalyzes the rearrangement of -S-S- bonds in proteins.</text>
        <dbReference type="EC" id="5.3.4.1"/>
    </reaction>
</comment>
<dbReference type="InterPro" id="IPR013766">
    <property type="entry name" value="Thioredoxin_domain"/>
</dbReference>
<keyword evidence="6" id="KW-0677">Repeat</keyword>
<dbReference type="InParanoid" id="G8Y1C1"/>
<dbReference type="CDD" id="cd02982">
    <property type="entry name" value="PDI_b'_family"/>
    <property type="match status" value="1"/>
</dbReference>
<evidence type="ECO:0000256" key="8">
    <source>
        <dbReference type="ARBA" id="ARBA00023157"/>
    </source>
</evidence>
<evidence type="ECO:0000256" key="4">
    <source>
        <dbReference type="ARBA" id="ARBA00012723"/>
    </source>
</evidence>
<name>G8Y1C1_PICSO</name>
<feature type="disulfide bond" description="Redox-active" evidence="11">
    <location>
        <begin position="428"/>
        <end position="431"/>
    </location>
</feature>
<dbReference type="GO" id="GO:0003756">
    <property type="term" value="F:protein disulfide isomerase activity"/>
    <property type="evidence" value="ECO:0007669"/>
    <property type="project" value="UniProtKB-EC"/>
</dbReference>
<feature type="disulfide bond" description="Redox-active" evidence="11">
    <location>
        <begin position="65"/>
        <end position="68"/>
    </location>
</feature>
<comment type="subcellular location">
    <subcellularLocation>
        <location evidence="2">Endoplasmic reticulum lumen</location>
    </subcellularLocation>
</comment>
<dbReference type="FunFam" id="3.40.30.10:FF:000139">
    <property type="entry name" value="Protein disulfide-isomerase"/>
    <property type="match status" value="1"/>
</dbReference>
<comment type="similarity">
    <text evidence="3">Belongs to the protein disulfide isomerase family.</text>
</comment>
<dbReference type="STRING" id="559304.G8Y1C1"/>
<evidence type="ECO:0000256" key="10">
    <source>
        <dbReference type="ARBA" id="ARBA00023284"/>
    </source>
</evidence>
<keyword evidence="9" id="KW-0413">Isomerase</keyword>
<evidence type="ECO:0000256" key="12">
    <source>
        <dbReference type="SAM" id="MobiDB-lite"/>
    </source>
</evidence>
<keyword evidence="16" id="KW-1185">Reference proteome</keyword>
<dbReference type="eggNOG" id="KOG0190">
    <property type="taxonomic scope" value="Eukaryota"/>
</dbReference>
<keyword evidence="10 11" id="KW-0676">Redox-active center</keyword>
<dbReference type="EMBL" id="FO082046">
    <property type="protein sequence ID" value="CCE86624.1"/>
    <property type="molecule type" value="Genomic_DNA"/>
</dbReference>
<dbReference type="GO" id="GO:0034976">
    <property type="term" value="P:response to endoplasmic reticulum stress"/>
    <property type="evidence" value="ECO:0007669"/>
    <property type="project" value="TreeGrafter"/>
</dbReference>
<evidence type="ECO:0000256" key="5">
    <source>
        <dbReference type="ARBA" id="ARBA00022729"/>
    </source>
</evidence>
<dbReference type="InterPro" id="IPR017937">
    <property type="entry name" value="Thioredoxin_CS"/>
</dbReference>
<dbReference type="PRINTS" id="PR00421">
    <property type="entry name" value="THIOREDOXIN"/>
</dbReference>
<proteinExistence type="inferred from homology"/>
<dbReference type="PANTHER" id="PTHR18929:SF132">
    <property type="entry name" value="PROTEIN DISULFIDE-ISOMERASE A3"/>
    <property type="match status" value="1"/>
</dbReference>
<organism evidence="15 16">
    <name type="scientific">Pichia sorbitophila (strain ATCC MYA-4447 / BCRC 22081 / CBS 7064 / NBRC 10061 / NRRL Y-12695)</name>
    <name type="common">Hybrid yeast</name>
    <dbReference type="NCBI Taxonomy" id="559304"/>
    <lineage>
        <taxon>Eukaryota</taxon>
        <taxon>Fungi</taxon>
        <taxon>Dikarya</taxon>
        <taxon>Ascomycota</taxon>
        <taxon>Saccharomycotina</taxon>
        <taxon>Pichiomycetes</taxon>
        <taxon>Debaryomycetaceae</taxon>
        <taxon>Millerozyma</taxon>
    </lineage>
</organism>
<keyword evidence="5 13" id="KW-0732">Signal</keyword>
<dbReference type="PROSITE" id="PS51352">
    <property type="entry name" value="THIOREDOXIN_2"/>
    <property type="match status" value="2"/>
</dbReference>
<evidence type="ECO:0000256" key="7">
    <source>
        <dbReference type="ARBA" id="ARBA00022824"/>
    </source>
</evidence>
<dbReference type="NCBIfam" id="TIGR01130">
    <property type="entry name" value="ER_PDI_fam"/>
    <property type="match status" value="1"/>
</dbReference>
<dbReference type="OrthoDB" id="427280at2759"/>
<evidence type="ECO:0000256" key="6">
    <source>
        <dbReference type="ARBA" id="ARBA00022737"/>
    </source>
</evidence>
<feature type="chain" id="PRO_5003518957" description="protein disulfide-isomerase" evidence="13">
    <location>
        <begin position="23"/>
        <end position="551"/>
    </location>
</feature>
<dbReference type="EC" id="5.3.4.1" evidence="4"/>
<dbReference type="FunFam" id="3.40.30.10:FF:000017">
    <property type="entry name" value="Protein disulfide-isomerase A4"/>
    <property type="match status" value="1"/>
</dbReference>
<dbReference type="Gene3D" id="3.40.30.10">
    <property type="entry name" value="Glutaredoxin"/>
    <property type="match status" value="3"/>
</dbReference>
<dbReference type="CDD" id="cd02961">
    <property type="entry name" value="PDI_a_family"/>
    <property type="match status" value="1"/>
</dbReference>
<evidence type="ECO:0000256" key="9">
    <source>
        <dbReference type="ARBA" id="ARBA00023235"/>
    </source>
</evidence>
<dbReference type="SUPFAM" id="SSF52833">
    <property type="entry name" value="Thioredoxin-like"/>
    <property type="match status" value="4"/>
</dbReference>
<evidence type="ECO:0000256" key="11">
    <source>
        <dbReference type="PIRSR" id="PIRSR605792-51"/>
    </source>
</evidence>
<dbReference type="GO" id="GO:0006457">
    <property type="term" value="P:protein folding"/>
    <property type="evidence" value="ECO:0007669"/>
    <property type="project" value="TreeGrafter"/>
</dbReference>
<accession>G8Y1C1</accession>
<dbReference type="InterPro" id="IPR005792">
    <property type="entry name" value="Prot_disulphide_isomerase"/>
</dbReference>
<reference evidence="15 16" key="1">
    <citation type="journal article" date="2012" name="G3 (Bethesda)">
        <title>Pichia sorbitophila, an interspecies yeast hybrid reveals early steps of genome resolution following polyploidization.</title>
        <authorList>
            <person name="Leh Louis V."/>
            <person name="Despons L."/>
            <person name="Friedrich A."/>
            <person name="Martin T."/>
            <person name="Durrens P."/>
            <person name="Casaregola S."/>
            <person name="Neuveglise C."/>
            <person name="Fairhead C."/>
            <person name="Marck C."/>
            <person name="Cruz J.A."/>
            <person name="Straub M.L."/>
            <person name="Kugler V."/>
            <person name="Sacerdot C."/>
            <person name="Uzunov Z."/>
            <person name="Thierry A."/>
            <person name="Weiss S."/>
            <person name="Bleykasten C."/>
            <person name="De Montigny J."/>
            <person name="Jacques N."/>
            <person name="Jung P."/>
            <person name="Lemaire M."/>
            <person name="Mallet S."/>
            <person name="Morel G."/>
            <person name="Richard G.F."/>
            <person name="Sarkar A."/>
            <person name="Savel G."/>
            <person name="Schacherer J."/>
            <person name="Seret M.L."/>
            <person name="Talla E."/>
            <person name="Samson G."/>
            <person name="Jubin C."/>
            <person name="Poulain J."/>
            <person name="Vacherie B."/>
            <person name="Barbe V."/>
            <person name="Pelletier E."/>
            <person name="Sherman D.J."/>
            <person name="Westhof E."/>
            <person name="Weissenbach J."/>
            <person name="Baret P.V."/>
            <person name="Wincker P."/>
            <person name="Gaillardin C."/>
            <person name="Dujon B."/>
            <person name="Souciet J.L."/>
        </authorList>
    </citation>
    <scope>NUCLEOTIDE SEQUENCE [LARGE SCALE GENOMIC DNA]</scope>
    <source>
        <strain evidence="16">ATCC MYA-4447 / BCRC 22081 / CBS 7064 / NBRC 10061 / NRRL Y-12695</strain>
    </source>
</reference>
<keyword evidence="8 11" id="KW-1015">Disulfide bond</keyword>
<evidence type="ECO:0000256" key="3">
    <source>
        <dbReference type="ARBA" id="ARBA00006347"/>
    </source>
</evidence>
<dbReference type="Pfam" id="PF13848">
    <property type="entry name" value="Thioredoxin_6"/>
    <property type="match status" value="1"/>
</dbReference>
<gene>
    <name evidence="15" type="primary">Piso0_005124</name>
    <name evidence="15" type="ORF">GNLVRS01_PISO0N08329g</name>
</gene>
<feature type="signal peptide" evidence="13">
    <location>
        <begin position="1"/>
        <end position="22"/>
    </location>
</feature>
<evidence type="ECO:0000256" key="2">
    <source>
        <dbReference type="ARBA" id="ARBA00004319"/>
    </source>
</evidence>
<dbReference type="GO" id="GO:0005788">
    <property type="term" value="C:endoplasmic reticulum lumen"/>
    <property type="evidence" value="ECO:0007669"/>
    <property type="project" value="UniProtKB-SubCell"/>
</dbReference>
<sequence length="551" mass="61619">MKFWQLSTQVLSVLLAAVTVSAGGPANGEATADPNSAVVKLTANEYKQFIESNPYVLAEFFAPWCGYCKMLGPEFSKAADKLNESHPDIKLAQIDCTEEEELCTENGIRGYPTLKVFNGSPEKIEDYSGPRNADGIVDYMIKQSMPPVSVPESASAFEKALDSQTEPFIVQVLPAEYDGAKDKLKQNETFSDIAATERKTLNFFSISEQDQVDVLKSKFPNAKLKKISAPKYFIAHPGAFADAAELTAKFSKENLQEFIKTEVIPYFGDINRDTYMLYMSSPLPLAYYFYNSTEQRKEMEALFNKLGKKHRGKINFVGLDANMFGRHAESLNMDPSVVPLFVIQNTKINKKYGIDQKAHPSGPSGKAIESHVNDFLKGKLEPTIKSEPLPTDEEKASQSVLKLVAHNHEDVLKDTSKDVFVKYYAPWCGHCKRLAPIWEELGEIFESNKTDASVVIAKVDHTLNDVTTPFDIAGYPTLLLYPANGEIDEATGLRKPVVYELSRDLENLIDFVKEKGGLKVDGHELKKKLDEKKPSEDKKEEAKEKENHDEL</sequence>
<dbReference type="PANTHER" id="PTHR18929">
    <property type="entry name" value="PROTEIN DISULFIDE ISOMERASE"/>
    <property type="match status" value="1"/>
</dbReference>
<evidence type="ECO:0000313" key="15">
    <source>
        <dbReference type="EMBL" id="CCE86624.1"/>
    </source>
</evidence>
<dbReference type="CDD" id="cd02995">
    <property type="entry name" value="PDI_a_PDI_a'_C"/>
    <property type="match status" value="1"/>
</dbReference>
<dbReference type="HOGENOM" id="CLU_025879_5_0_1"/>
<evidence type="ECO:0000256" key="13">
    <source>
        <dbReference type="SAM" id="SignalP"/>
    </source>
</evidence>
<feature type="domain" description="Thioredoxin" evidence="14">
    <location>
        <begin position="11"/>
        <end position="146"/>
    </location>
</feature>
<keyword evidence="7" id="KW-0256">Endoplasmic reticulum</keyword>
<evidence type="ECO:0000313" key="16">
    <source>
        <dbReference type="Proteomes" id="UP000005222"/>
    </source>
</evidence>
<feature type="region of interest" description="Disordered" evidence="12">
    <location>
        <begin position="529"/>
        <end position="551"/>
    </location>
</feature>
<dbReference type="Proteomes" id="UP000005222">
    <property type="component" value="Chromosome N"/>
</dbReference>
<feature type="domain" description="Thioredoxin" evidence="14">
    <location>
        <begin position="375"/>
        <end position="517"/>
    </location>
</feature>
<dbReference type="CDD" id="cd02981">
    <property type="entry name" value="PDI_b_family"/>
    <property type="match status" value="1"/>
</dbReference>
<dbReference type="AlphaFoldDB" id="G8Y1C1"/>
<dbReference type="PROSITE" id="PS00194">
    <property type="entry name" value="THIOREDOXIN_1"/>
    <property type="match status" value="2"/>
</dbReference>